<dbReference type="PANTHER" id="PTHR23409">
    <property type="entry name" value="RIBONUCLEOSIDE-DIPHOSPHATE REDUCTASE SMALL CHAIN"/>
    <property type="match status" value="1"/>
</dbReference>
<dbReference type="Pfam" id="PF00268">
    <property type="entry name" value="Ribonuc_red_sm"/>
    <property type="match status" value="1"/>
</dbReference>
<dbReference type="InterPro" id="IPR000358">
    <property type="entry name" value="RNR_small_fam"/>
</dbReference>
<evidence type="ECO:0000313" key="3">
    <source>
        <dbReference type="Proteomes" id="UP001498398"/>
    </source>
</evidence>
<reference evidence="2 3" key="1">
    <citation type="submission" date="2024-01" db="EMBL/GenBank/DDBJ databases">
        <title>A draft genome for the cacao thread blight pathogen Marasmiellus scandens.</title>
        <authorList>
            <person name="Baruah I.K."/>
            <person name="Leung J."/>
            <person name="Bukari Y."/>
            <person name="Amoako-Attah I."/>
            <person name="Meinhardt L.W."/>
            <person name="Bailey B.A."/>
            <person name="Cohen S.P."/>
        </authorList>
    </citation>
    <scope>NUCLEOTIDE SEQUENCE [LARGE SCALE GENOMIC DNA]</scope>
    <source>
        <strain evidence="2 3">GH-19</strain>
    </source>
</reference>
<sequence>MRLFAPVRLQSPGLFTVLAASKVYCVTELFCAIVHACDFEGKQRLAAVCQRSRDVVCYELQLLAAKVLSNYVSSPNLLQNFHCLFLTSESIIIGSPALIVAGLTDQDDGILVIGVSLRRKPHWQYWAKSFGWTKISIEGNVNEDICQAIIYTFQSRMIILAISPHDTAVNVLRTFRETASMTFLTATRLYVGYPKLTLRNVSLEIPDNTHGWNAGWGSLFDFSRCPVWIDGFRCVQPPRSFLDPKLTTYMVWGGLNLTRVDNTGLSSSCEQFPLEFYMACPCQKCHSMIVVQDVAFQELVCLVHHELSNVFGSGVVLKIEHRELRDELYNHVQLTPILQRFFLVHEISPFLLMLDELEVIISGSTPLLLFTGERWSNSDLDLYVELRNAEDAGLFLLCCNYEYISLPRQATSFPKAINACLTSASHPQSFNTDYPLPGILDVFSFARNGKTVQLIVCKNSPIEVILAFHSTCVMNIITYHFAIFFYPISTLLERQSVIIPNEWGAHKPGVLKYHERGWLCRASPTVVQYLSPYNEMSHVVRHVGDAFCYCHPLTERARTEPFSVIYPSLAAHSWNLRMTSSSSATMSFSVGSLLNHKKFCVSTSITSAGKFQDKRHTFHYLSQLAWHANERLSDSYTASLEISSRLLHAIRIARSPTLEDCYLMDSVRQELGKTVSITGCLPNITCTIEHDTVPFKILVKLSWTTHPSRNQQGCLRSWSLSPPVLWSLYKQAQHSFWTAEEIDLSHDVKEWKELLTVEERRFLSRVLAFFATADGLVAENVAQNFSVEVQIPEARYFYGFQVAMENIHAETYSLLIETLISDSQERHHLFRAFAEIPSIRAKAEWATTWMNEHSVPFSERLLAFAFVEGVFFSSSFASIFWLKKRGLMPGLCFSNELISRDEGLHTEFACVLFRKLSSRPSNDRVIEILEEAVALEKLFVADALRVDLIGMNSKLMTDYVEFVGDCILQMLGVPARFLKPNPFDFMDLISLRGKANFFERRVSEYQVGSLSKPMVL</sequence>
<dbReference type="CDD" id="cd01049">
    <property type="entry name" value="RNRR2"/>
    <property type="match status" value="1"/>
</dbReference>
<dbReference type="InterPro" id="IPR009078">
    <property type="entry name" value="Ferritin-like_SF"/>
</dbReference>
<gene>
    <name evidence="2" type="ORF">VKT23_018735</name>
</gene>
<protein>
    <submittedName>
        <fullName evidence="2">Uncharacterized protein</fullName>
    </submittedName>
</protein>
<dbReference type="InterPro" id="IPR033909">
    <property type="entry name" value="RNR_small"/>
</dbReference>
<dbReference type="InterPro" id="IPR012348">
    <property type="entry name" value="RNR-like"/>
</dbReference>
<dbReference type="Proteomes" id="UP001498398">
    <property type="component" value="Unassembled WGS sequence"/>
</dbReference>
<keyword evidence="3" id="KW-1185">Reference proteome</keyword>
<dbReference type="EMBL" id="JBANRG010000088">
    <property type="protein sequence ID" value="KAK7437109.1"/>
    <property type="molecule type" value="Genomic_DNA"/>
</dbReference>
<evidence type="ECO:0000313" key="2">
    <source>
        <dbReference type="EMBL" id="KAK7437109.1"/>
    </source>
</evidence>
<dbReference type="PANTHER" id="PTHR23409:SF18">
    <property type="entry name" value="RIBONUCLEOSIDE-DIPHOSPHATE REDUCTASE SUBUNIT M2"/>
    <property type="match status" value="1"/>
</dbReference>
<dbReference type="PROSITE" id="PS00368">
    <property type="entry name" value="RIBORED_SMALL"/>
    <property type="match status" value="1"/>
</dbReference>
<comment type="caution">
    <text evidence="2">The sequence shown here is derived from an EMBL/GenBank/DDBJ whole genome shotgun (WGS) entry which is preliminary data.</text>
</comment>
<comment type="similarity">
    <text evidence="1">Belongs to the ribonucleoside diphosphate reductase small chain family.</text>
</comment>
<accession>A0ABR1IR64</accession>
<proteinExistence type="inferred from homology"/>
<dbReference type="InterPro" id="IPR030475">
    <property type="entry name" value="RNR_small_AS"/>
</dbReference>
<evidence type="ECO:0000256" key="1">
    <source>
        <dbReference type="ARBA" id="ARBA00009303"/>
    </source>
</evidence>
<name>A0ABR1IR64_9AGAR</name>
<organism evidence="2 3">
    <name type="scientific">Marasmiellus scandens</name>
    <dbReference type="NCBI Taxonomy" id="2682957"/>
    <lineage>
        <taxon>Eukaryota</taxon>
        <taxon>Fungi</taxon>
        <taxon>Dikarya</taxon>
        <taxon>Basidiomycota</taxon>
        <taxon>Agaricomycotina</taxon>
        <taxon>Agaricomycetes</taxon>
        <taxon>Agaricomycetidae</taxon>
        <taxon>Agaricales</taxon>
        <taxon>Marasmiineae</taxon>
        <taxon>Omphalotaceae</taxon>
        <taxon>Marasmiellus</taxon>
    </lineage>
</organism>
<dbReference type="SUPFAM" id="SSF47240">
    <property type="entry name" value="Ferritin-like"/>
    <property type="match status" value="1"/>
</dbReference>
<dbReference type="Gene3D" id="1.10.620.20">
    <property type="entry name" value="Ribonucleotide Reductase, subunit A"/>
    <property type="match status" value="1"/>
</dbReference>